<keyword evidence="9 14" id="KW-1133">Transmembrane helix</keyword>
<feature type="transmembrane region" description="Helical" evidence="14">
    <location>
        <begin position="17"/>
        <end position="37"/>
    </location>
</feature>
<comment type="subcellular location">
    <subcellularLocation>
        <location evidence="1">Membrane</location>
        <topology evidence="1">Single-pass type I membrane protein</topology>
    </subcellularLocation>
</comment>
<dbReference type="InterPro" id="IPR008271">
    <property type="entry name" value="Ser/Thr_kinase_AS"/>
</dbReference>
<feature type="transmembrane region" description="Helical" evidence="14">
    <location>
        <begin position="289"/>
        <end position="312"/>
    </location>
</feature>
<dbReference type="InterPro" id="IPR017441">
    <property type="entry name" value="Protein_kinase_ATP_BS"/>
</dbReference>
<evidence type="ECO:0000259" key="15">
    <source>
        <dbReference type="PROSITE" id="PS50011"/>
    </source>
</evidence>
<dbReference type="InterPro" id="IPR032872">
    <property type="entry name" value="WAK_assoc_C"/>
</dbReference>
<sequence length="684" mass="75232">MEINGDRTPDLHPSSFMFIRGTITLSSFIFITFPILVQPQNDTFNHNLCFPFQCGNIIFPFPFFNFTSRCGLPGYQIFCGDDYQVPKIMLSGALYHVKNLFSGPDDRLLTVFNDDLVKDLKSGSCQALSNLTISGFYNNSIGPPLGGNASLTFFKCSNKEAPLPQDFLDKVVLNYSCDDGTRVHLWRDGTPEHPLKVSPSVTPSGCTLVTVPVSSMSQVFFNISAGKGKAALIAALGDGFPLQWNSSAKCNGCINSIVDGGGRCGYLEGTGIVCYCEGGCKQRKSKKRALIAGLATGGGVFVLAILVLLLVFKKKSSALFNIFYFVKNQSAAEETKAREFIATYQSNLLTNHSYHEIKKLANGFKEKIGEGGYGTVYKGELPDGRLIAVKMLDKSAEMSPDFINEVATIGRIHHVNVINLLGFCWDGSKQALIYEFMPNGSLADLLSKEEINRSLGTARLIEIALGVAHGIEYLHNGCESRILHLDIKPQNVLLDQNFNPKISDFGLAKVFSRNHSIVTMTGARGTIGYIAPEIFMRNLGKPSRKSDVYSYGMLLIEMVGEKNYVGPVASAASASSESAYFPSWICNKLIEEKNKVMVGTDSVEEEGDYIRRKMMMVGLWCIQLNPRDRPTITRVVEMLSGSIEDIEMPPKPFAFSPPNKQSEFEITSTESDNSVIPLTDRLES</sequence>
<dbReference type="GO" id="GO:0004674">
    <property type="term" value="F:protein serine/threonine kinase activity"/>
    <property type="evidence" value="ECO:0007669"/>
    <property type="project" value="UniProtKB-KW"/>
</dbReference>
<keyword evidence="2" id="KW-0723">Serine/threonine-protein kinase</keyword>
<evidence type="ECO:0000256" key="9">
    <source>
        <dbReference type="ARBA" id="ARBA00022989"/>
    </source>
</evidence>
<organism evidence="16 17">
    <name type="scientific">Rubroshorea leprosula</name>
    <dbReference type="NCBI Taxonomy" id="152421"/>
    <lineage>
        <taxon>Eukaryota</taxon>
        <taxon>Viridiplantae</taxon>
        <taxon>Streptophyta</taxon>
        <taxon>Embryophyta</taxon>
        <taxon>Tracheophyta</taxon>
        <taxon>Spermatophyta</taxon>
        <taxon>Magnoliopsida</taxon>
        <taxon>eudicotyledons</taxon>
        <taxon>Gunneridae</taxon>
        <taxon>Pentapetalae</taxon>
        <taxon>rosids</taxon>
        <taxon>malvids</taxon>
        <taxon>Malvales</taxon>
        <taxon>Dipterocarpaceae</taxon>
        <taxon>Rubroshorea</taxon>
    </lineage>
</organism>
<reference evidence="16 17" key="1">
    <citation type="journal article" date="2021" name="Commun. Biol.">
        <title>The genome of Shorea leprosula (Dipterocarpaceae) highlights the ecological relevance of drought in aseasonal tropical rainforests.</title>
        <authorList>
            <person name="Ng K.K.S."/>
            <person name="Kobayashi M.J."/>
            <person name="Fawcett J.A."/>
            <person name="Hatakeyama M."/>
            <person name="Paape T."/>
            <person name="Ng C.H."/>
            <person name="Ang C.C."/>
            <person name="Tnah L.H."/>
            <person name="Lee C.T."/>
            <person name="Nishiyama T."/>
            <person name="Sese J."/>
            <person name="O'Brien M.J."/>
            <person name="Copetti D."/>
            <person name="Mohd Noor M.I."/>
            <person name="Ong R.C."/>
            <person name="Putra M."/>
            <person name="Sireger I.Z."/>
            <person name="Indrioko S."/>
            <person name="Kosugi Y."/>
            <person name="Izuno A."/>
            <person name="Isagi Y."/>
            <person name="Lee S.L."/>
            <person name="Shimizu K.K."/>
        </authorList>
    </citation>
    <scope>NUCLEOTIDE SEQUENCE [LARGE SCALE GENOMIC DNA]</scope>
    <source>
        <strain evidence="16">214</strain>
    </source>
</reference>
<evidence type="ECO:0000256" key="4">
    <source>
        <dbReference type="ARBA" id="ARBA00022692"/>
    </source>
</evidence>
<evidence type="ECO:0000256" key="7">
    <source>
        <dbReference type="ARBA" id="ARBA00022777"/>
    </source>
</evidence>
<evidence type="ECO:0000256" key="11">
    <source>
        <dbReference type="ARBA" id="ARBA00023180"/>
    </source>
</evidence>
<dbReference type="PROSITE" id="PS50011">
    <property type="entry name" value="PROTEIN_KINASE_DOM"/>
    <property type="match status" value="1"/>
</dbReference>
<evidence type="ECO:0000256" key="2">
    <source>
        <dbReference type="ARBA" id="ARBA00022527"/>
    </source>
</evidence>
<dbReference type="Proteomes" id="UP001054252">
    <property type="component" value="Unassembled WGS sequence"/>
</dbReference>
<evidence type="ECO:0000256" key="10">
    <source>
        <dbReference type="ARBA" id="ARBA00023136"/>
    </source>
</evidence>
<dbReference type="SUPFAM" id="SSF56112">
    <property type="entry name" value="Protein kinase-like (PK-like)"/>
    <property type="match status" value="1"/>
</dbReference>
<dbReference type="Pfam" id="PF00069">
    <property type="entry name" value="Pkinase"/>
    <property type="match status" value="1"/>
</dbReference>
<keyword evidence="6 12" id="KW-0547">Nucleotide-binding</keyword>
<dbReference type="PROSITE" id="PS00108">
    <property type="entry name" value="PROTEIN_KINASE_ST"/>
    <property type="match status" value="1"/>
</dbReference>
<keyword evidence="4 14" id="KW-0812">Transmembrane</keyword>
<dbReference type="GO" id="GO:0005524">
    <property type="term" value="F:ATP binding"/>
    <property type="evidence" value="ECO:0007669"/>
    <property type="project" value="UniProtKB-UniRule"/>
</dbReference>
<evidence type="ECO:0000256" key="14">
    <source>
        <dbReference type="SAM" id="Phobius"/>
    </source>
</evidence>
<evidence type="ECO:0000256" key="6">
    <source>
        <dbReference type="ARBA" id="ARBA00022741"/>
    </source>
</evidence>
<evidence type="ECO:0000256" key="5">
    <source>
        <dbReference type="ARBA" id="ARBA00022729"/>
    </source>
</evidence>
<dbReference type="GO" id="GO:0016020">
    <property type="term" value="C:membrane"/>
    <property type="evidence" value="ECO:0007669"/>
    <property type="project" value="UniProtKB-SubCell"/>
</dbReference>
<dbReference type="FunFam" id="3.30.200.20:FF:000178">
    <property type="entry name" value="serine/threonine-protein kinase PBS1-like"/>
    <property type="match status" value="1"/>
</dbReference>
<evidence type="ECO:0000256" key="13">
    <source>
        <dbReference type="SAM" id="MobiDB-lite"/>
    </source>
</evidence>
<gene>
    <name evidence="16" type="ORF">SLEP1_g4302</name>
</gene>
<accession>A0AAV5HSM8</accession>
<keyword evidence="7" id="KW-0418">Kinase</keyword>
<dbReference type="InterPro" id="IPR045874">
    <property type="entry name" value="LRK10/LRL21-25-like"/>
</dbReference>
<dbReference type="AlphaFoldDB" id="A0AAV5HSM8"/>
<keyword evidence="8 12" id="KW-0067">ATP-binding</keyword>
<dbReference type="Gene3D" id="3.30.200.20">
    <property type="entry name" value="Phosphorylase Kinase, domain 1"/>
    <property type="match status" value="1"/>
</dbReference>
<evidence type="ECO:0000256" key="1">
    <source>
        <dbReference type="ARBA" id="ARBA00004479"/>
    </source>
</evidence>
<evidence type="ECO:0000313" key="17">
    <source>
        <dbReference type="Proteomes" id="UP001054252"/>
    </source>
</evidence>
<dbReference type="InterPro" id="IPR000719">
    <property type="entry name" value="Prot_kinase_dom"/>
</dbReference>
<protein>
    <recommendedName>
        <fullName evidence="15">Protein kinase domain-containing protein</fullName>
    </recommendedName>
</protein>
<comment type="caution">
    <text evidence="16">The sequence shown here is derived from an EMBL/GenBank/DDBJ whole genome shotgun (WGS) entry which is preliminary data.</text>
</comment>
<evidence type="ECO:0000256" key="3">
    <source>
        <dbReference type="ARBA" id="ARBA00022679"/>
    </source>
</evidence>
<feature type="compositionally biased region" description="Polar residues" evidence="13">
    <location>
        <begin position="658"/>
        <end position="676"/>
    </location>
</feature>
<keyword evidence="3" id="KW-0808">Transferase</keyword>
<dbReference type="InterPro" id="IPR011009">
    <property type="entry name" value="Kinase-like_dom_sf"/>
</dbReference>
<evidence type="ECO:0000313" key="16">
    <source>
        <dbReference type="EMBL" id="GKU90296.1"/>
    </source>
</evidence>
<evidence type="ECO:0000256" key="12">
    <source>
        <dbReference type="PROSITE-ProRule" id="PRU10141"/>
    </source>
</evidence>
<keyword evidence="11" id="KW-0325">Glycoprotein</keyword>
<feature type="binding site" evidence="12">
    <location>
        <position position="390"/>
    </location>
    <ligand>
        <name>ATP</name>
        <dbReference type="ChEBI" id="CHEBI:30616"/>
    </ligand>
</feature>
<dbReference type="Pfam" id="PF14380">
    <property type="entry name" value="WAK_assoc"/>
    <property type="match status" value="1"/>
</dbReference>
<dbReference type="FunFam" id="1.10.510.10:FF:000590">
    <property type="entry name" value="PR5-like receptor kinase"/>
    <property type="match status" value="1"/>
</dbReference>
<proteinExistence type="predicted"/>
<keyword evidence="10 14" id="KW-0472">Membrane</keyword>
<evidence type="ECO:0000256" key="8">
    <source>
        <dbReference type="ARBA" id="ARBA00022840"/>
    </source>
</evidence>
<feature type="region of interest" description="Disordered" evidence="13">
    <location>
        <begin position="650"/>
        <end position="684"/>
    </location>
</feature>
<dbReference type="EMBL" id="BPVZ01000004">
    <property type="protein sequence ID" value="GKU90296.1"/>
    <property type="molecule type" value="Genomic_DNA"/>
</dbReference>
<dbReference type="Gene3D" id="1.10.510.10">
    <property type="entry name" value="Transferase(Phosphotransferase) domain 1"/>
    <property type="match status" value="1"/>
</dbReference>
<dbReference type="PROSITE" id="PS00107">
    <property type="entry name" value="PROTEIN_KINASE_ATP"/>
    <property type="match status" value="1"/>
</dbReference>
<dbReference type="PANTHER" id="PTHR27009">
    <property type="entry name" value="RUST RESISTANCE KINASE LR10-RELATED"/>
    <property type="match status" value="1"/>
</dbReference>
<dbReference type="SMART" id="SM00220">
    <property type="entry name" value="S_TKc"/>
    <property type="match status" value="1"/>
</dbReference>
<name>A0AAV5HSM8_9ROSI</name>
<feature type="domain" description="Protein kinase" evidence="15">
    <location>
        <begin position="362"/>
        <end position="654"/>
    </location>
</feature>
<keyword evidence="5" id="KW-0732">Signal</keyword>
<keyword evidence="17" id="KW-1185">Reference proteome</keyword>